<dbReference type="InterPro" id="IPR000914">
    <property type="entry name" value="SBP_5_dom"/>
</dbReference>
<dbReference type="EMBL" id="CP062983">
    <property type="protein sequence ID" value="QPC84966.1"/>
    <property type="molecule type" value="Genomic_DNA"/>
</dbReference>
<keyword evidence="1" id="KW-0732">Signal</keyword>
<feature type="chain" id="PRO_5032376445" description="Solute-binding protein family 5 domain-containing protein" evidence="1">
    <location>
        <begin position="26"/>
        <end position="532"/>
    </location>
</feature>
<dbReference type="RefSeq" id="WP_195173029.1">
    <property type="nucleotide sequence ID" value="NZ_CP062983.1"/>
</dbReference>
<dbReference type="Gene3D" id="3.40.190.10">
    <property type="entry name" value="Periplasmic binding protein-like II"/>
    <property type="match status" value="1"/>
</dbReference>
<dbReference type="GO" id="GO:0043190">
    <property type="term" value="C:ATP-binding cassette (ABC) transporter complex"/>
    <property type="evidence" value="ECO:0007669"/>
    <property type="project" value="InterPro"/>
</dbReference>
<dbReference type="Gene3D" id="3.10.105.10">
    <property type="entry name" value="Dipeptide-binding Protein, Domain 3"/>
    <property type="match status" value="1"/>
</dbReference>
<accession>A0A7S8EDJ8</accession>
<evidence type="ECO:0000256" key="1">
    <source>
        <dbReference type="SAM" id="SignalP"/>
    </source>
</evidence>
<proteinExistence type="predicted"/>
<evidence type="ECO:0000313" key="3">
    <source>
        <dbReference type="EMBL" id="QPC84966.1"/>
    </source>
</evidence>
<evidence type="ECO:0000259" key="2">
    <source>
        <dbReference type="Pfam" id="PF00496"/>
    </source>
</evidence>
<keyword evidence="4" id="KW-1185">Reference proteome</keyword>
<gene>
    <name evidence="3" type="ORF">G4Y79_11525</name>
</gene>
<protein>
    <recommendedName>
        <fullName evidence="2">Solute-binding protein family 5 domain-containing protein</fullName>
    </recommendedName>
</protein>
<evidence type="ECO:0000313" key="4">
    <source>
        <dbReference type="Proteomes" id="UP000594468"/>
    </source>
</evidence>
<dbReference type="Gene3D" id="3.90.76.10">
    <property type="entry name" value="Dipeptide-binding Protein, Domain 1"/>
    <property type="match status" value="1"/>
</dbReference>
<feature type="domain" description="Solute-binding protein family 5" evidence="2">
    <location>
        <begin position="77"/>
        <end position="441"/>
    </location>
</feature>
<dbReference type="AlphaFoldDB" id="A0A7S8EDJ8"/>
<dbReference type="InterPro" id="IPR039424">
    <property type="entry name" value="SBP_5"/>
</dbReference>
<dbReference type="PANTHER" id="PTHR30290">
    <property type="entry name" value="PERIPLASMIC BINDING COMPONENT OF ABC TRANSPORTER"/>
    <property type="match status" value="1"/>
</dbReference>
<dbReference type="GO" id="GO:1904680">
    <property type="term" value="F:peptide transmembrane transporter activity"/>
    <property type="evidence" value="ECO:0007669"/>
    <property type="project" value="TreeGrafter"/>
</dbReference>
<feature type="signal peptide" evidence="1">
    <location>
        <begin position="1"/>
        <end position="25"/>
    </location>
</feature>
<reference evidence="3 4" key="1">
    <citation type="submission" date="2020-02" db="EMBL/GenBank/DDBJ databases">
        <authorList>
            <person name="Zheng R.K."/>
            <person name="Sun C.M."/>
        </authorList>
    </citation>
    <scope>NUCLEOTIDE SEQUENCE [LARGE SCALE GENOMIC DNA]</scope>
    <source>
        <strain evidence="4">rifampicinis</strain>
    </source>
</reference>
<dbReference type="GO" id="GO:0015833">
    <property type="term" value="P:peptide transport"/>
    <property type="evidence" value="ECO:0007669"/>
    <property type="project" value="TreeGrafter"/>
</dbReference>
<name>A0A7S8EDJ8_9CHLR</name>
<dbReference type="KEGG" id="pmet:G4Y79_11525"/>
<organism evidence="3 4">
    <name type="scientific">Phototrophicus methaneseepsis</name>
    <dbReference type="NCBI Taxonomy" id="2710758"/>
    <lineage>
        <taxon>Bacteria</taxon>
        <taxon>Bacillati</taxon>
        <taxon>Chloroflexota</taxon>
        <taxon>Candidatus Thermofontia</taxon>
        <taxon>Phototrophicales</taxon>
        <taxon>Phototrophicaceae</taxon>
        <taxon>Phototrophicus</taxon>
    </lineage>
</organism>
<dbReference type="Pfam" id="PF00496">
    <property type="entry name" value="SBP_bac_5"/>
    <property type="match status" value="1"/>
</dbReference>
<sequence length="532" mass="59730">MFKVRSIILTVVVFAMLAFSVNVMAQEEDIFAGKGGRLVVADANSNTSLDPFVSSWHSWPHYALYSTLFTRAEDLSYVGFLADSWEIAEDGTALTITLIDYATFTDGTPIDAEAIKWNLEKYANPETGASQGADLIGLLESVDVVDDYTLTLNLATPFAPLFYVLSSLEIVSPTAYEEMGPDAFGIDPVGGGPFILEELVTDNYVLFSRNPDFTWAPEELYEHPGPVLLEELQILFIGEEQTILAALETGEISVAGIPTQNIESTEANPDIDVDRALLNQIRYIGFNTSKPEWSDPELRRAFAYATNREEFVTLAWDDLAVPLYQPLPETIWGHNPELDAESYHYEPDRAAEIFDTLGYVDVDGDGMREDPDGNPWVVRLSSANTDEWRRQAEVIEAQWRDAGIPVEIELMEFSALIDLTTTGEHDLFLLQYGYSDPSILTYFFDPDRMGGSNRAWYATEELSELLTAADTQLDPDLRYEAVTEVSRYIIEQSPWIFLAVPPSLTGVRTELDGWEIYPDLSFLYWNAYFPTE</sequence>
<dbReference type="Proteomes" id="UP000594468">
    <property type="component" value="Chromosome"/>
</dbReference>
<dbReference type="PIRSF" id="PIRSF002741">
    <property type="entry name" value="MppA"/>
    <property type="match status" value="1"/>
</dbReference>
<dbReference type="GO" id="GO:0042597">
    <property type="term" value="C:periplasmic space"/>
    <property type="evidence" value="ECO:0007669"/>
    <property type="project" value="UniProtKB-ARBA"/>
</dbReference>
<dbReference type="SUPFAM" id="SSF53850">
    <property type="entry name" value="Periplasmic binding protein-like II"/>
    <property type="match status" value="1"/>
</dbReference>
<dbReference type="InterPro" id="IPR030678">
    <property type="entry name" value="Peptide/Ni-bd"/>
</dbReference>